<reference evidence="10 11" key="1">
    <citation type="journal article" date="2019" name="PLoS Biol.">
        <title>Sex chromosomes control vertical transmission of feminizing Wolbachia symbionts in an isopod.</title>
        <authorList>
            <person name="Becking T."/>
            <person name="Chebbi M.A."/>
            <person name="Giraud I."/>
            <person name="Moumen B."/>
            <person name="Laverre T."/>
            <person name="Caubet Y."/>
            <person name="Peccoud J."/>
            <person name="Gilbert C."/>
            <person name="Cordaux R."/>
        </authorList>
    </citation>
    <scope>NUCLEOTIDE SEQUENCE [LARGE SCALE GENOMIC DNA]</scope>
    <source>
        <strain evidence="10">ANa2</strain>
        <tissue evidence="10">Whole body excluding digestive tract and cuticle</tissue>
    </source>
</reference>
<comment type="caution">
    <text evidence="10">The sequence shown here is derived from an EMBL/GenBank/DDBJ whole genome shotgun (WGS) entry which is preliminary data.</text>
</comment>
<comment type="similarity">
    <text evidence="2 8">Belongs to the MIP/aquaporin (TC 1.A.8) family.</text>
</comment>
<evidence type="ECO:0000256" key="2">
    <source>
        <dbReference type="ARBA" id="ARBA00006175"/>
    </source>
</evidence>
<dbReference type="InterPro" id="IPR023271">
    <property type="entry name" value="Aquaporin-like"/>
</dbReference>
<keyword evidence="5 8" id="KW-0812">Transmembrane</keyword>
<sequence>MSYLSNLRIILGFDEFSRDPPMWRGVCAEFLGTLFFVLIGSFSCLGGWIPGYEPTVVQTAFAFGITIATVIQCTSHVSGGHINPAITIAFLVGRQISVLRAILYIMAQCVGAIAGAAILAGLVPKELRGNLGLTKPSDYITTGQCFGVEVMSTFLLVWTTFSVTDEGRTDLKGSAPLAVGLSAVALGLGAGPISGGSLNPARSFGPAVITGDWDLHWIYWVGPIGGGILASLCYTFCFRAPKNHHCKYGKENYEEE</sequence>
<evidence type="ECO:0000256" key="3">
    <source>
        <dbReference type="ARBA" id="ARBA00022448"/>
    </source>
</evidence>
<comment type="subcellular location">
    <subcellularLocation>
        <location evidence="1">Cell membrane</location>
        <topology evidence="1">Multi-pass membrane protein</topology>
    </subcellularLocation>
</comment>
<evidence type="ECO:0000256" key="1">
    <source>
        <dbReference type="ARBA" id="ARBA00004651"/>
    </source>
</evidence>
<dbReference type="NCBIfam" id="TIGR00861">
    <property type="entry name" value="MIP"/>
    <property type="match status" value="1"/>
</dbReference>
<dbReference type="PANTHER" id="PTHR19139:SF199">
    <property type="entry name" value="MIP17260P"/>
    <property type="match status" value="1"/>
</dbReference>
<accession>A0A5N5T5G1</accession>
<feature type="transmembrane region" description="Helical" evidence="9">
    <location>
        <begin position="217"/>
        <end position="237"/>
    </location>
</feature>
<evidence type="ECO:0000313" key="11">
    <source>
        <dbReference type="Proteomes" id="UP000326759"/>
    </source>
</evidence>
<gene>
    <name evidence="10" type="primary">AQP</name>
    <name evidence="10" type="ORF">Anas_08552</name>
</gene>
<dbReference type="AlphaFoldDB" id="A0A5N5T5G1"/>
<keyword evidence="4" id="KW-1003">Cell membrane</keyword>
<evidence type="ECO:0000256" key="5">
    <source>
        <dbReference type="ARBA" id="ARBA00022692"/>
    </source>
</evidence>
<dbReference type="EMBL" id="SEYY01009977">
    <property type="protein sequence ID" value="KAB7501662.1"/>
    <property type="molecule type" value="Genomic_DNA"/>
</dbReference>
<dbReference type="InterPro" id="IPR022357">
    <property type="entry name" value="MIP_CS"/>
</dbReference>
<feature type="transmembrane region" description="Helical" evidence="9">
    <location>
        <begin position="26"/>
        <end position="49"/>
    </location>
</feature>
<dbReference type="Gene3D" id="1.20.1080.10">
    <property type="entry name" value="Glycerol uptake facilitator protein"/>
    <property type="match status" value="1"/>
</dbReference>
<dbReference type="SUPFAM" id="SSF81338">
    <property type="entry name" value="Aquaporin-like"/>
    <property type="match status" value="1"/>
</dbReference>
<evidence type="ECO:0000256" key="7">
    <source>
        <dbReference type="ARBA" id="ARBA00023136"/>
    </source>
</evidence>
<feature type="transmembrane region" description="Helical" evidence="9">
    <location>
        <begin position="55"/>
        <end position="77"/>
    </location>
</feature>
<keyword evidence="6 9" id="KW-1133">Transmembrane helix</keyword>
<organism evidence="10 11">
    <name type="scientific">Armadillidium nasatum</name>
    <dbReference type="NCBI Taxonomy" id="96803"/>
    <lineage>
        <taxon>Eukaryota</taxon>
        <taxon>Metazoa</taxon>
        <taxon>Ecdysozoa</taxon>
        <taxon>Arthropoda</taxon>
        <taxon>Crustacea</taxon>
        <taxon>Multicrustacea</taxon>
        <taxon>Malacostraca</taxon>
        <taxon>Eumalacostraca</taxon>
        <taxon>Peracarida</taxon>
        <taxon>Isopoda</taxon>
        <taxon>Oniscidea</taxon>
        <taxon>Crinocheta</taxon>
        <taxon>Armadillidiidae</taxon>
        <taxon>Armadillidium</taxon>
    </lineage>
</organism>
<dbReference type="PANTHER" id="PTHR19139">
    <property type="entry name" value="AQUAPORIN TRANSPORTER"/>
    <property type="match status" value="1"/>
</dbReference>
<evidence type="ECO:0000313" key="10">
    <source>
        <dbReference type="EMBL" id="KAB7501662.1"/>
    </source>
</evidence>
<dbReference type="PROSITE" id="PS00221">
    <property type="entry name" value="MIP"/>
    <property type="match status" value="1"/>
</dbReference>
<keyword evidence="7 9" id="KW-0472">Membrane</keyword>
<feature type="transmembrane region" description="Helical" evidence="9">
    <location>
        <begin position="175"/>
        <end position="197"/>
    </location>
</feature>
<dbReference type="CDD" id="cd00333">
    <property type="entry name" value="MIP"/>
    <property type="match status" value="1"/>
</dbReference>
<dbReference type="PRINTS" id="PR00783">
    <property type="entry name" value="MINTRINSICP"/>
</dbReference>
<feature type="transmembrane region" description="Helical" evidence="9">
    <location>
        <begin position="139"/>
        <end position="163"/>
    </location>
</feature>
<dbReference type="Pfam" id="PF00230">
    <property type="entry name" value="MIP"/>
    <property type="match status" value="1"/>
</dbReference>
<dbReference type="GO" id="GO:0005886">
    <property type="term" value="C:plasma membrane"/>
    <property type="evidence" value="ECO:0007669"/>
    <property type="project" value="UniProtKB-SubCell"/>
</dbReference>
<dbReference type="InterPro" id="IPR034294">
    <property type="entry name" value="Aquaporin_transptr"/>
</dbReference>
<dbReference type="Proteomes" id="UP000326759">
    <property type="component" value="Unassembled WGS sequence"/>
</dbReference>
<evidence type="ECO:0000256" key="6">
    <source>
        <dbReference type="ARBA" id="ARBA00022989"/>
    </source>
</evidence>
<keyword evidence="3 8" id="KW-0813">Transport</keyword>
<evidence type="ECO:0000256" key="9">
    <source>
        <dbReference type="SAM" id="Phobius"/>
    </source>
</evidence>
<dbReference type="OrthoDB" id="3222at2759"/>
<name>A0A5N5T5G1_9CRUS</name>
<keyword evidence="11" id="KW-1185">Reference proteome</keyword>
<feature type="transmembrane region" description="Helical" evidence="9">
    <location>
        <begin position="98"/>
        <end position="119"/>
    </location>
</feature>
<evidence type="ECO:0000256" key="8">
    <source>
        <dbReference type="RuleBase" id="RU000477"/>
    </source>
</evidence>
<protein>
    <submittedName>
        <fullName evidence="10">Aquaporin</fullName>
    </submittedName>
</protein>
<dbReference type="GO" id="GO:0015267">
    <property type="term" value="F:channel activity"/>
    <property type="evidence" value="ECO:0007669"/>
    <property type="project" value="InterPro"/>
</dbReference>
<evidence type="ECO:0000256" key="4">
    <source>
        <dbReference type="ARBA" id="ARBA00022475"/>
    </source>
</evidence>
<dbReference type="InterPro" id="IPR000425">
    <property type="entry name" value="MIP"/>
</dbReference>
<proteinExistence type="inferred from homology"/>